<accession>A0A0F9A0L6</accession>
<dbReference type="EMBL" id="LAZR01045058">
    <property type="protein sequence ID" value="KKK99777.1"/>
    <property type="molecule type" value="Genomic_DNA"/>
</dbReference>
<evidence type="ECO:0000313" key="1">
    <source>
        <dbReference type="EMBL" id="KKK99777.1"/>
    </source>
</evidence>
<gene>
    <name evidence="1" type="ORF">LCGC14_2629330</name>
</gene>
<dbReference type="AlphaFoldDB" id="A0A0F9A0L6"/>
<reference evidence="1" key="1">
    <citation type="journal article" date="2015" name="Nature">
        <title>Complex archaea that bridge the gap between prokaryotes and eukaryotes.</title>
        <authorList>
            <person name="Spang A."/>
            <person name="Saw J.H."/>
            <person name="Jorgensen S.L."/>
            <person name="Zaremba-Niedzwiedzka K."/>
            <person name="Martijn J."/>
            <person name="Lind A.E."/>
            <person name="van Eijk R."/>
            <person name="Schleper C."/>
            <person name="Guy L."/>
            <person name="Ettema T.J."/>
        </authorList>
    </citation>
    <scope>NUCLEOTIDE SEQUENCE</scope>
</reference>
<comment type="caution">
    <text evidence="1">The sequence shown here is derived from an EMBL/GenBank/DDBJ whole genome shotgun (WGS) entry which is preliminary data.</text>
</comment>
<proteinExistence type="predicted"/>
<feature type="non-terminal residue" evidence="1">
    <location>
        <position position="101"/>
    </location>
</feature>
<organism evidence="1">
    <name type="scientific">marine sediment metagenome</name>
    <dbReference type="NCBI Taxonomy" id="412755"/>
    <lineage>
        <taxon>unclassified sequences</taxon>
        <taxon>metagenomes</taxon>
        <taxon>ecological metagenomes</taxon>
    </lineage>
</organism>
<protein>
    <submittedName>
        <fullName evidence="1">Uncharacterized protein</fullName>
    </submittedName>
</protein>
<name>A0A0F9A0L6_9ZZZZ</name>
<sequence length="101" mass="11326">MTMGDILKFVTIIQETKMFNSKKRWVVRRFVGVSAYLSVILLVSGCADRYDRVMAPTKKHTEISKTHSNFSTLANRSNLPFVYVNEGKIGISKVEAALEAA</sequence>